<evidence type="ECO:0000313" key="3">
    <source>
        <dbReference type="Proteomes" id="UP000028401"/>
    </source>
</evidence>
<comment type="caution">
    <text evidence="2">The sequence shown here is derived from an EMBL/GenBank/DDBJ whole genome shotgun (WGS) entry which is preliminary data.</text>
</comment>
<accession>A0A084ABP6</accession>
<dbReference type="Proteomes" id="UP000028401">
    <property type="component" value="Unassembled WGS sequence"/>
</dbReference>
<feature type="compositionally biased region" description="Low complexity" evidence="1">
    <location>
        <begin position="235"/>
        <end position="257"/>
    </location>
</feature>
<evidence type="ECO:0000313" key="2">
    <source>
        <dbReference type="EMBL" id="KEY62725.1"/>
    </source>
</evidence>
<name>A0A084ABP6_LACLC</name>
<dbReference type="RefSeq" id="WP_042748118.1">
    <property type="nucleotide sequence ID" value="NZ_AZSI01000024.1"/>
</dbReference>
<protein>
    <submittedName>
        <fullName evidence="2">Uncharacterized protein</fullName>
    </submittedName>
</protein>
<sequence>MSNQISTFAVKSNFFGTAISMGNNEKKNVRGLGNGLTKYAAQTENVQNQEFYVGNPRKAANVANLDRLKLGKVRVAPTFYRIDGNTNWIPNLIFMVDDIENGGKIKISDFKKSEKQIPKITMNGDVTSFIDFEETFGTFDFYGATPEYYRDNVSNQLTNEVDHYVATLYSSKLDEVYLVDILDVDSKVLSLDLGSKVNMSEATARVFRSAAEVDTGVTSISMKCKDLSVVKETNKSTAPSQPSSSSQNQESNKTKNN</sequence>
<proteinExistence type="predicted"/>
<feature type="region of interest" description="Disordered" evidence="1">
    <location>
        <begin position="231"/>
        <end position="257"/>
    </location>
</feature>
<reference evidence="2 3" key="1">
    <citation type="submission" date="2014-06" db="EMBL/GenBank/DDBJ databases">
        <title>Draft genome sequence of the putrescine producing strain Lactococcus lactis subsp cremoris GE214.</title>
        <authorList>
            <person name="Ladero V."/>
            <person name="Linares D.M."/>
            <person name="del Rio B."/>
            <person name="Mayo B."/>
            <person name="Martin M.C."/>
            <person name="Fernandez M."/>
            <person name="Alvarez M.A."/>
        </authorList>
    </citation>
    <scope>NUCLEOTIDE SEQUENCE [LARGE SCALE GENOMIC DNA]</scope>
    <source>
        <strain evidence="2 3">GE214</strain>
    </source>
</reference>
<dbReference type="InterPro" id="IPR038620">
    <property type="entry name" value="YdcP-like_sf"/>
</dbReference>
<dbReference type="AlphaFoldDB" id="A0A084ABP6"/>
<organism evidence="2 3">
    <name type="scientific">Lactococcus cremoris subsp. cremoris GE214</name>
    <dbReference type="NCBI Taxonomy" id="1415168"/>
    <lineage>
        <taxon>Bacteria</taxon>
        <taxon>Bacillati</taxon>
        <taxon>Bacillota</taxon>
        <taxon>Bacilli</taxon>
        <taxon>Lactobacillales</taxon>
        <taxon>Streptococcaceae</taxon>
        <taxon>Lactococcus</taxon>
        <taxon>Lactococcus cremoris subsp. cremoris</taxon>
    </lineage>
</organism>
<evidence type="ECO:0000256" key="1">
    <source>
        <dbReference type="SAM" id="MobiDB-lite"/>
    </source>
</evidence>
<dbReference type="PATRIC" id="fig|1415168.3.peg.1192"/>
<gene>
    <name evidence="2" type="ORF">U725_01118</name>
</gene>
<dbReference type="EMBL" id="AZSI01000024">
    <property type="protein sequence ID" value="KEY62725.1"/>
    <property type="molecule type" value="Genomic_DNA"/>
</dbReference>
<dbReference type="Gene3D" id="2.40.50.390">
    <property type="entry name" value="Conjugative transposon protein, DUF961"/>
    <property type="match status" value="1"/>
</dbReference>